<evidence type="ECO:0000256" key="2">
    <source>
        <dbReference type="ARBA" id="ARBA00022617"/>
    </source>
</evidence>
<dbReference type="AlphaFoldDB" id="A0A098ENV9"/>
<reference evidence="11 12" key="1">
    <citation type="submission" date="2014-09" db="EMBL/GenBank/DDBJ databases">
        <authorList>
            <person name="Urmite Genomes Urmite Genomes"/>
        </authorList>
    </citation>
    <scope>NUCLEOTIDE SEQUENCE [LARGE SCALE GENOMIC DNA]</scope>
    <source>
        <strain evidence="11 12">ES2</strain>
    </source>
</reference>
<comment type="PTM">
    <text evidence="6">Binds 1 heme c group covalently per subunit.</text>
</comment>
<feature type="binding site" description="axial binding residue" evidence="7">
    <location>
        <position position="108"/>
    </location>
    <ligand>
        <name>heme c</name>
        <dbReference type="ChEBI" id="CHEBI:61717"/>
    </ligand>
    <ligandPart>
        <name>Fe</name>
        <dbReference type="ChEBI" id="CHEBI:18248"/>
    </ligandPart>
</feature>
<dbReference type="InterPro" id="IPR009056">
    <property type="entry name" value="Cyt_c-like_dom"/>
</dbReference>
<dbReference type="STRING" id="1499687.BN1080_01924"/>
<dbReference type="RefSeq" id="WP_052651784.1">
    <property type="nucleotide sequence ID" value="NZ_CCXS01000001.1"/>
</dbReference>
<organism evidence="11 12">
    <name type="scientific">Planococcus massiliensis</name>
    <dbReference type="NCBI Taxonomy" id="1499687"/>
    <lineage>
        <taxon>Bacteria</taxon>
        <taxon>Bacillati</taxon>
        <taxon>Bacillota</taxon>
        <taxon>Bacilli</taxon>
        <taxon>Bacillales</taxon>
        <taxon>Caryophanaceae</taxon>
        <taxon>Planococcus</taxon>
    </lineage>
</organism>
<evidence type="ECO:0000256" key="5">
    <source>
        <dbReference type="ARBA" id="ARBA00023004"/>
    </source>
</evidence>
<keyword evidence="9" id="KW-0812">Transmembrane</keyword>
<feature type="binding site" description="covalent" evidence="6">
    <location>
        <position position="71"/>
    </location>
    <ligand>
        <name>heme c</name>
        <dbReference type="ChEBI" id="CHEBI:61717"/>
    </ligand>
</feature>
<accession>A0A098ENV9</accession>
<dbReference type="PIRSF" id="PIRSF000025">
    <property type="entry name" value="Cytc_Bsub_c550"/>
    <property type="match status" value="1"/>
</dbReference>
<dbReference type="Proteomes" id="UP000043699">
    <property type="component" value="Unassembled WGS sequence"/>
</dbReference>
<dbReference type="PANTHER" id="PTHR37823">
    <property type="entry name" value="CYTOCHROME C-553-LIKE"/>
    <property type="match status" value="1"/>
</dbReference>
<evidence type="ECO:0000256" key="4">
    <source>
        <dbReference type="ARBA" id="ARBA00022982"/>
    </source>
</evidence>
<gene>
    <name evidence="11" type="primary">cccA_2</name>
    <name evidence="11" type="ORF">BN1080_01924</name>
</gene>
<evidence type="ECO:0000256" key="7">
    <source>
        <dbReference type="PIRSR" id="PIRSR000025-2"/>
    </source>
</evidence>
<dbReference type="GO" id="GO:0009055">
    <property type="term" value="F:electron transfer activity"/>
    <property type="evidence" value="ECO:0007669"/>
    <property type="project" value="InterPro"/>
</dbReference>
<evidence type="ECO:0000256" key="1">
    <source>
        <dbReference type="ARBA" id="ARBA00022448"/>
    </source>
</evidence>
<evidence type="ECO:0000259" key="10">
    <source>
        <dbReference type="PROSITE" id="PS51007"/>
    </source>
</evidence>
<dbReference type="PROSITE" id="PS51007">
    <property type="entry name" value="CYTC"/>
    <property type="match status" value="1"/>
</dbReference>
<feature type="binding site" description="axial binding residue" evidence="7">
    <location>
        <position position="75"/>
    </location>
    <ligand>
        <name>heme c</name>
        <dbReference type="ChEBI" id="CHEBI:61717"/>
    </ligand>
    <ligandPart>
        <name>Fe</name>
        <dbReference type="ChEBI" id="CHEBI:18248"/>
    </ligandPart>
</feature>
<dbReference type="GO" id="GO:0020037">
    <property type="term" value="F:heme binding"/>
    <property type="evidence" value="ECO:0007669"/>
    <property type="project" value="InterPro"/>
</dbReference>
<evidence type="ECO:0000256" key="6">
    <source>
        <dbReference type="PIRSR" id="PIRSR000025-1"/>
    </source>
</evidence>
<dbReference type="Pfam" id="PF13442">
    <property type="entry name" value="Cytochrome_CBB3"/>
    <property type="match status" value="1"/>
</dbReference>
<feature type="region of interest" description="Disordered" evidence="8">
    <location>
        <begin position="33"/>
        <end position="78"/>
    </location>
</feature>
<evidence type="ECO:0000313" key="12">
    <source>
        <dbReference type="Proteomes" id="UP000043699"/>
    </source>
</evidence>
<keyword evidence="4" id="KW-0249">Electron transport</keyword>
<keyword evidence="2 6" id="KW-0349">Heme</keyword>
<dbReference type="PANTHER" id="PTHR37823:SF2">
    <property type="entry name" value="CYTOCHROME C-550"/>
    <property type="match status" value="1"/>
</dbReference>
<dbReference type="InterPro" id="IPR054780">
    <property type="entry name" value="Cytochro_C550_firm"/>
</dbReference>
<feature type="binding site" description="covalent" evidence="6">
    <location>
        <position position="74"/>
    </location>
    <ligand>
        <name>heme c</name>
        <dbReference type="ChEBI" id="CHEBI:61717"/>
    </ligand>
</feature>
<dbReference type="Gene3D" id="1.10.760.10">
    <property type="entry name" value="Cytochrome c-like domain"/>
    <property type="match status" value="1"/>
</dbReference>
<dbReference type="InterPro" id="IPR051811">
    <property type="entry name" value="Cytochrome_c550/c551-like"/>
</dbReference>
<dbReference type="InterPro" id="IPR012218">
    <property type="entry name" value="Cyt_c_BACSU-c550-type"/>
</dbReference>
<keyword evidence="1" id="KW-0813">Transport</keyword>
<name>A0A098ENV9_9BACL</name>
<evidence type="ECO:0000256" key="3">
    <source>
        <dbReference type="ARBA" id="ARBA00022723"/>
    </source>
</evidence>
<dbReference type="InterPro" id="IPR036909">
    <property type="entry name" value="Cyt_c-like_dom_sf"/>
</dbReference>
<dbReference type="GO" id="GO:0016020">
    <property type="term" value="C:membrane"/>
    <property type="evidence" value="ECO:0007669"/>
    <property type="project" value="InterPro"/>
</dbReference>
<evidence type="ECO:0000313" key="11">
    <source>
        <dbReference type="EMBL" id="CEG22986.1"/>
    </source>
</evidence>
<keyword evidence="9" id="KW-0472">Membrane</keyword>
<feature type="domain" description="Cytochrome c" evidence="10">
    <location>
        <begin position="41"/>
        <end position="129"/>
    </location>
</feature>
<protein>
    <submittedName>
        <fullName evidence="11">Cytochrome c-550</fullName>
    </submittedName>
</protein>
<keyword evidence="9" id="KW-1133">Transmembrane helix</keyword>
<evidence type="ECO:0000256" key="8">
    <source>
        <dbReference type="SAM" id="MobiDB-lite"/>
    </source>
</evidence>
<dbReference type="EMBL" id="CCXS01000001">
    <property type="protein sequence ID" value="CEG22986.1"/>
    <property type="molecule type" value="Genomic_DNA"/>
</dbReference>
<proteinExistence type="predicted"/>
<feature type="transmembrane region" description="Helical" evidence="9">
    <location>
        <begin position="6"/>
        <end position="25"/>
    </location>
</feature>
<dbReference type="SUPFAM" id="SSF46626">
    <property type="entry name" value="Cytochrome c"/>
    <property type="match status" value="1"/>
</dbReference>
<keyword evidence="12" id="KW-1185">Reference proteome</keyword>
<feature type="compositionally biased region" description="Polar residues" evidence="8">
    <location>
        <begin position="65"/>
        <end position="76"/>
    </location>
</feature>
<keyword evidence="3 7" id="KW-0479">Metal-binding</keyword>
<sequence length="129" mass="13460">MQKNAIVPYILIMAFGIGLIFFLSLEGANNQEEIAAEHAEEDGAGGEEQGNDGGSTDSAEFDPESQAQQSCVSCHGSSYEGAVGPSLVDTELDQAGIEEIIANGKGAMPGGLIEEENIPAMAEWVLSLE</sequence>
<dbReference type="OrthoDB" id="7933886at2"/>
<dbReference type="GO" id="GO:0005506">
    <property type="term" value="F:iron ion binding"/>
    <property type="evidence" value="ECO:0007669"/>
    <property type="project" value="InterPro"/>
</dbReference>
<evidence type="ECO:0000256" key="9">
    <source>
        <dbReference type="SAM" id="Phobius"/>
    </source>
</evidence>
<keyword evidence="5 7" id="KW-0408">Iron</keyword>
<dbReference type="NCBIfam" id="NF045773">
    <property type="entry name" value="cytochro_C550"/>
    <property type="match status" value="1"/>
</dbReference>